<evidence type="ECO:0000256" key="9">
    <source>
        <dbReference type="SAM" id="MobiDB-lite"/>
    </source>
</evidence>
<proteinExistence type="inferred from homology"/>
<sequence>MAGYLPAPSASASPIPRVCQNCGTTETSQWRYGPNNDTLLCNACGIRWKRKNRRPDSERVKPGPKRTLAPHACANAQMDLSKLLSPIEHSPSSVRKQRSCMAISELLNDDVPRSPPVPRASATSPNKVRPPKCARPPK</sequence>
<evidence type="ECO:0000313" key="12">
    <source>
        <dbReference type="Proteomes" id="UP000247409"/>
    </source>
</evidence>
<reference evidence="11 12" key="1">
    <citation type="journal article" date="2018" name="Mol. Biol. Evol.">
        <title>Analysis of the draft genome of the red seaweed Gracilariopsis chorda provides insights into genome size evolution in Rhodophyta.</title>
        <authorList>
            <person name="Lee J."/>
            <person name="Yang E.C."/>
            <person name="Graf L."/>
            <person name="Yang J.H."/>
            <person name="Qiu H."/>
            <person name="Zel Zion U."/>
            <person name="Chan C.X."/>
            <person name="Stephens T.G."/>
            <person name="Weber A.P.M."/>
            <person name="Boo G.H."/>
            <person name="Boo S.M."/>
            <person name="Kim K.M."/>
            <person name="Shin Y."/>
            <person name="Jung M."/>
            <person name="Lee S.J."/>
            <person name="Yim H.S."/>
            <person name="Lee J.H."/>
            <person name="Bhattacharya D."/>
            <person name="Yoon H.S."/>
        </authorList>
    </citation>
    <scope>NUCLEOTIDE SEQUENCE [LARGE SCALE GENOMIC DNA]</scope>
    <source>
        <strain evidence="11 12">SKKU-2015</strain>
        <tissue evidence="11">Whole body</tissue>
    </source>
</reference>
<evidence type="ECO:0000256" key="2">
    <source>
        <dbReference type="ARBA" id="ARBA00022771"/>
    </source>
</evidence>
<keyword evidence="2 8" id="KW-0863">Zinc-finger</keyword>
<evidence type="ECO:0000256" key="1">
    <source>
        <dbReference type="ARBA" id="ARBA00022723"/>
    </source>
</evidence>
<dbReference type="GO" id="GO:0008270">
    <property type="term" value="F:zinc ion binding"/>
    <property type="evidence" value="ECO:0007669"/>
    <property type="project" value="UniProtKB-KW"/>
</dbReference>
<dbReference type="SMART" id="SM00401">
    <property type="entry name" value="ZnF_GATA"/>
    <property type="match status" value="1"/>
</dbReference>
<gene>
    <name evidence="11" type="ORF">BWQ96_01079</name>
</gene>
<name>A0A2V3J6X8_9FLOR</name>
<dbReference type="STRING" id="448386.A0A2V3J6X8"/>
<feature type="domain" description="GATA-type" evidence="10">
    <location>
        <begin position="17"/>
        <end position="49"/>
    </location>
</feature>
<keyword evidence="1" id="KW-0479">Metal-binding</keyword>
<evidence type="ECO:0000256" key="8">
    <source>
        <dbReference type="PROSITE-ProRule" id="PRU00094"/>
    </source>
</evidence>
<comment type="similarity">
    <text evidence="7">Belongs to the type IV zinc-finger family. Class B subfamily.</text>
</comment>
<evidence type="ECO:0000259" key="10">
    <source>
        <dbReference type="PROSITE" id="PS50114"/>
    </source>
</evidence>
<feature type="compositionally biased region" description="Basic residues" evidence="9">
    <location>
        <begin position="129"/>
        <end position="138"/>
    </location>
</feature>
<evidence type="ECO:0000256" key="6">
    <source>
        <dbReference type="ARBA" id="ARBA00023163"/>
    </source>
</evidence>
<keyword evidence="5" id="KW-0238">DNA-binding</keyword>
<feature type="region of interest" description="Disordered" evidence="9">
    <location>
        <begin position="106"/>
        <end position="138"/>
    </location>
</feature>
<organism evidence="11 12">
    <name type="scientific">Gracilariopsis chorda</name>
    <dbReference type="NCBI Taxonomy" id="448386"/>
    <lineage>
        <taxon>Eukaryota</taxon>
        <taxon>Rhodophyta</taxon>
        <taxon>Florideophyceae</taxon>
        <taxon>Rhodymeniophycidae</taxon>
        <taxon>Gracilariales</taxon>
        <taxon>Gracilariaceae</taxon>
        <taxon>Gracilariopsis</taxon>
    </lineage>
</organism>
<comment type="caution">
    <text evidence="11">The sequence shown here is derived from an EMBL/GenBank/DDBJ whole genome shotgun (WGS) entry which is preliminary data.</text>
</comment>
<dbReference type="PROSITE" id="PS50114">
    <property type="entry name" value="GATA_ZN_FINGER_2"/>
    <property type="match status" value="1"/>
</dbReference>
<keyword evidence="6" id="KW-0804">Transcription</keyword>
<dbReference type="GO" id="GO:0006355">
    <property type="term" value="P:regulation of DNA-templated transcription"/>
    <property type="evidence" value="ECO:0007669"/>
    <property type="project" value="InterPro"/>
</dbReference>
<dbReference type="EMBL" id="NBIV01000008">
    <property type="protein sequence ID" value="PXF49130.1"/>
    <property type="molecule type" value="Genomic_DNA"/>
</dbReference>
<dbReference type="Proteomes" id="UP000247409">
    <property type="component" value="Unassembled WGS sequence"/>
</dbReference>
<dbReference type="InterPro" id="IPR013088">
    <property type="entry name" value="Znf_NHR/GATA"/>
</dbReference>
<evidence type="ECO:0000256" key="3">
    <source>
        <dbReference type="ARBA" id="ARBA00022833"/>
    </source>
</evidence>
<protein>
    <submittedName>
        <fullName evidence="11">GATA zinc finger domain-containing protein 8</fullName>
    </submittedName>
</protein>
<dbReference type="AlphaFoldDB" id="A0A2V3J6X8"/>
<dbReference type="SUPFAM" id="SSF57716">
    <property type="entry name" value="Glucocorticoid receptor-like (DNA-binding domain)"/>
    <property type="match status" value="1"/>
</dbReference>
<dbReference type="GO" id="GO:0043565">
    <property type="term" value="F:sequence-specific DNA binding"/>
    <property type="evidence" value="ECO:0007669"/>
    <property type="project" value="InterPro"/>
</dbReference>
<dbReference type="Gene3D" id="3.30.50.10">
    <property type="entry name" value="Erythroid Transcription Factor GATA-1, subunit A"/>
    <property type="match status" value="1"/>
</dbReference>
<evidence type="ECO:0000313" key="11">
    <source>
        <dbReference type="EMBL" id="PXF49130.1"/>
    </source>
</evidence>
<evidence type="ECO:0000256" key="5">
    <source>
        <dbReference type="ARBA" id="ARBA00023125"/>
    </source>
</evidence>
<keyword evidence="3" id="KW-0862">Zinc</keyword>
<dbReference type="PANTHER" id="PTHR46813">
    <property type="entry name" value="GATA TRANSCRIPTION FACTOR 18"/>
    <property type="match status" value="1"/>
</dbReference>
<keyword evidence="4" id="KW-0805">Transcription regulation</keyword>
<dbReference type="PANTHER" id="PTHR46813:SF15">
    <property type="entry name" value="GATA-TYPE ZINC FINGER TRANSCRIPTION FACTOR-LIKE"/>
    <property type="match status" value="1"/>
</dbReference>
<evidence type="ECO:0000256" key="7">
    <source>
        <dbReference type="ARBA" id="ARBA00024019"/>
    </source>
</evidence>
<dbReference type="Pfam" id="PF00320">
    <property type="entry name" value="GATA"/>
    <property type="match status" value="1"/>
</dbReference>
<evidence type="ECO:0000256" key="4">
    <source>
        <dbReference type="ARBA" id="ARBA00023015"/>
    </source>
</evidence>
<dbReference type="CDD" id="cd00202">
    <property type="entry name" value="ZnF_GATA"/>
    <property type="match status" value="1"/>
</dbReference>
<accession>A0A2V3J6X8</accession>
<dbReference type="InterPro" id="IPR000679">
    <property type="entry name" value="Znf_GATA"/>
</dbReference>
<dbReference type="OrthoDB" id="2162994at2759"/>
<keyword evidence="12" id="KW-1185">Reference proteome</keyword>